<evidence type="ECO:0000259" key="4">
    <source>
        <dbReference type="PROSITE" id="PS50014"/>
    </source>
</evidence>
<dbReference type="PANTHER" id="PTHR45750">
    <property type="entry name" value="GH11602P"/>
    <property type="match status" value="1"/>
</dbReference>
<sequence>MDSPDSVNWYPPTPKSDDEEEEEVLEEFEDESLSPPPPSPRTPVSEPMNLLLKPWTPDMWEDVELNVAKEEVEGLVMHVFDCIWTHPDSWPLFYPVDPKRLSDYYPAAKNPVDILVVRKRVNSGNYYVTLEMFVSEMRQLFGNWRVFKNVYSLYKVLANKMEVYMFEILKMDLKAIDDQKKVEKADQREAGEGSSDHQSNREN</sequence>
<protein>
    <recommendedName>
        <fullName evidence="4">Bromo domain-containing protein</fullName>
    </recommendedName>
</protein>
<feature type="region of interest" description="Disordered" evidence="3">
    <location>
        <begin position="1"/>
        <end position="47"/>
    </location>
</feature>
<dbReference type="InterPro" id="IPR037800">
    <property type="entry name" value="GCN5"/>
</dbReference>
<evidence type="ECO:0000313" key="6">
    <source>
        <dbReference type="Proteomes" id="UP000036987"/>
    </source>
</evidence>
<feature type="domain" description="Bromo" evidence="4">
    <location>
        <begin position="84"/>
        <end position="155"/>
    </location>
</feature>
<dbReference type="Pfam" id="PF00439">
    <property type="entry name" value="Bromodomain"/>
    <property type="match status" value="1"/>
</dbReference>
<name>A0A0K9PUF8_ZOSMR</name>
<keyword evidence="1 2" id="KW-0103">Bromodomain</keyword>
<dbReference type="STRING" id="29655.A0A0K9PUF8"/>
<dbReference type="InterPro" id="IPR036427">
    <property type="entry name" value="Bromodomain-like_sf"/>
</dbReference>
<dbReference type="EMBL" id="LFYR01000624">
    <property type="protein sequence ID" value="KMZ72606.1"/>
    <property type="molecule type" value="Genomic_DNA"/>
</dbReference>
<comment type="caution">
    <text evidence="5">The sequence shown here is derived from an EMBL/GenBank/DDBJ whole genome shotgun (WGS) entry which is preliminary data.</text>
</comment>
<evidence type="ECO:0000256" key="2">
    <source>
        <dbReference type="PROSITE-ProRule" id="PRU00035"/>
    </source>
</evidence>
<feature type="compositionally biased region" description="Acidic residues" evidence="3">
    <location>
        <begin position="17"/>
        <end position="32"/>
    </location>
</feature>
<dbReference type="SMART" id="SM00297">
    <property type="entry name" value="BROMO"/>
    <property type="match status" value="1"/>
</dbReference>
<evidence type="ECO:0000313" key="5">
    <source>
        <dbReference type="EMBL" id="KMZ72606.1"/>
    </source>
</evidence>
<dbReference type="OrthoDB" id="1937912at2759"/>
<dbReference type="PANTHER" id="PTHR45750:SF3">
    <property type="entry name" value="HISTONE ACETYLTRANSFERASE"/>
    <property type="match status" value="1"/>
</dbReference>
<dbReference type="SUPFAM" id="SSF47370">
    <property type="entry name" value="Bromodomain"/>
    <property type="match status" value="1"/>
</dbReference>
<feature type="region of interest" description="Disordered" evidence="3">
    <location>
        <begin position="182"/>
        <end position="203"/>
    </location>
</feature>
<reference evidence="6" key="1">
    <citation type="journal article" date="2016" name="Nature">
        <title>The genome of the seagrass Zostera marina reveals angiosperm adaptation to the sea.</title>
        <authorList>
            <person name="Olsen J.L."/>
            <person name="Rouze P."/>
            <person name="Verhelst B."/>
            <person name="Lin Y.-C."/>
            <person name="Bayer T."/>
            <person name="Collen J."/>
            <person name="Dattolo E."/>
            <person name="De Paoli E."/>
            <person name="Dittami S."/>
            <person name="Maumus F."/>
            <person name="Michel G."/>
            <person name="Kersting A."/>
            <person name="Lauritano C."/>
            <person name="Lohaus R."/>
            <person name="Toepel M."/>
            <person name="Tonon T."/>
            <person name="Vanneste K."/>
            <person name="Amirebrahimi M."/>
            <person name="Brakel J."/>
            <person name="Bostroem C."/>
            <person name="Chovatia M."/>
            <person name="Grimwood J."/>
            <person name="Jenkins J.W."/>
            <person name="Jueterbock A."/>
            <person name="Mraz A."/>
            <person name="Stam W.T."/>
            <person name="Tice H."/>
            <person name="Bornberg-Bauer E."/>
            <person name="Green P.J."/>
            <person name="Pearson G.A."/>
            <person name="Procaccini G."/>
            <person name="Duarte C.M."/>
            <person name="Schmutz J."/>
            <person name="Reusch T.B.H."/>
            <person name="Van de Peer Y."/>
        </authorList>
    </citation>
    <scope>NUCLEOTIDE SEQUENCE [LARGE SCALE GENOMIC DNA]</scope>
    <source>
        <strain evidence="6">cv. Finnish</strain>
    </source>
</reference>
<proteinExistence type="predicted"/>
<organism evidence="5 6">
    <name type="scientific">Zostera marina</name>
    <name type="common">Eelgrass</name>
    <dbReference type="NCBI Taxonomy" id="29655"/>
    <lineage>
        <taxon>Eukaryota</taxon>
        <taxon>Viridiplantae</taxon>
        <taxon>Streptophyta</taxon>
        <taxon>Embryophyta</taxon>
        <taxon>Tracheophyta</taxon>
        <taxon>Spermatophyta</taxon>
        <taxon>Magnoliopsida</taxon>
        <taxon>Liliopsida</taxon>
        <taxon>Zosteraceae</taxon>
        <taxon>Zostera</taxon>
    </lineage>
</organism>
<keyword evidence="6" id="KW-1185">Reference proteome</keyword>
<gene>
    <name evidence="5" type="ORF">ZOSMA_161G00590</name>
</gene>
<dbReference type="PROSITE" id="PS50014">
    <property type="entry name" value="BROMODOMAIN_2"/>
    <property type="match status" value="1"/>
</dbReference>
<dbReference type="Gene3D" id="1.20.920.10">
    <property type="entry name" value="Bromodomain-like"/>
    <property type="match status" value="1"/>
</dbReference>
<accession>A0A0K9PUF8</accession>
<evidence type="ECO:0000256" key="3">
    <source>
        <dbReference type="SAM" id="MobiDB-lite"/>
    </source>
</evidence>
<dbReference type="InterPro" id="IPR001487">
    <property type="entry name" value="Bromodomain"/>
</dbReference>
<dbReference type="Proteomes" id="UP000036987">
    <property type="component" value="Unassembled WGS sequence"/>
</dbReference>
<dbReference type="GO" id="GO:0004402">
    <property type="term" value="F:histone acetyltransferase activity"/>
    <property type="evidence" value="ECO:0007669"/>
    <property type="project" value="InterPro"/>
</dbReference>
<dbReference type="AlphaFoldDB" id="A0A0K9PUF8"/>
<evidence type="ECO:0000256" key="1">
    <source>
        <dbReference type="ARBA" id="ARBA00023117"/>
    </source>
</evidence>